<protein>
    <submittedName>
        <fullName evidence="3">Uncharacterized protein</fullName>
    </submittedName>
</protein>
<feature type="compositionally biased region" description="Polar residues" evidence="1">
    <location>
        <begin position="106"/>
        <end position="127"/>
    </location>
</feature>
<name>A0AA39IYL3_9AGAR</name>
<reference evidence="3" key="1">
    <citation type="submission" date="2023-06" db="EMBL/GenBank/DDBJ databases">
        <authorList>
            <consortium name="Lawrence Berkeley National Laboratory"/>
            <person name="Ahrendt S."/>
            <person name="Sahu N."/>
            <person name="Indic B."/>
            <person name="Wong-Bajracharya J."/>
            <person name="Merenyi Z."/>
            <person name="Ke H.-M."/>
            <person name="Monk M."/>
            <person name="Kocsube S."/>
            <person name="Drula E."/>
            <person name="Lipzen A."/>
            <person name="Balint B."/>
            <person name="Henrissat B."/>
            <person name="Andreopoulos B."/>
            <person name="Martin F.M."/>
            <person name="Harder C.B."/>
            <person name="Rigling D."/>
            <person name="Ford K.L."/>
            <person name="Foster G.D."/>
            <person name="Pangilinan J."/>
            <person name="Papanicolaou A."/>
            <person name="Barry K."/>
            <person name="LaButti K."/>
            <person name="Viragh M."/>
            <person name="Koriabine M."/>
            <person name="Yan M."/>
            <person name="Riley R."/>
            <person name="Champramary S."/>
            <person name="Plett K.L."/>
            <person name="Tsai I.J."/>
            <person name="Slot J."/>
            <person name="Sipos G."/>
            <person name="Plett J."/>
            <person name="Nagy L.G."/>
            <person name="Grigoriev I.V."/>
        </authorList>
    </citation>
    <scope>NUCLEOTIDE SEQUENCE</scope>
    <source>
        <strain evidence="3">FPL87.14</strain>
    </source>
</reference>
<feature type="region of interest" description="Disordered" evidence="1">
    <location>
        <begin position="105"/>
        <end position="130"/>
    </location>
</feature>
<keyword evidence="2" id="KW-0812">Transmembrane</keyword>
<sequence length="606" mass="67110">MSLAVDGDTDEPVTTVVCRSTALPNDPRSSHGMAPLSVASHSQAVLAFEAELNPSDGHLPLHGSRPSSIAPSPIEGPLHLDARSNPSRLSQDTSTIALNSAADAHLNSSHGHLPSARSTPGENSFPSDSEAVESAVVMSLPAIAARHHGQNENNLSTLRSTHPFFVPTLPTFLRMTGDRPRNPYDPNGAWIAPLTTSFTLHGVPSGWSLHVNTMGARYYVHEKMFHALVNTLSRPCDSLLRIFTFEDTVLPAFLQELTRFLDNIISYMHTKGITLPPKVDLVLSFGWSEFEDGTHICEYYFADHMHRSIFWLDGFNADILSPVKQYNTSEPSHLAHAIEAEYWLHSGLFPVCQEMTSDTIEEVNDFLIHGIAEKAWDPSFVAAEHTFTLPELQQYFSILNSIRNNPAQSYSRPGLVGTVALILENRSRVRYVNLYGEPGPFIGSTHTIFARPLRTAVIVLLSPLLFFAPDIHYNTLYEIWCRAVSKTDWSAFVRKLSTEWQDFVINATVLLNANIAFLAIQSIDESSSDKGRSPAQIASYVSTVLSVGSIILGLLLLQKYRHHKSRAYNTPQEDFLGIQEGDLGARLGLETLAIMFSLPWALLMWA</sequence>
<dbReference type="EMBL" id="JAUEPT010000097">
    <property type="protein sequence ID" value="KAK0432240.1"/>
    <property type="molecule type" value="Genomic_DNA"/>
</dbReference>
<evidence type="ECO:0000313" key="4">
    <source>
        <dbReference type="Proteomes" id="UP001175226"/>
    </source>
</evidence>
<keyword evidence="4" id="KW-1185">Reference proteome</keyword>
<evidence type="ECO:0000256" key="2">
    <source>
        <dbReference type="SAM" id="Phobius"/>
    </source>
</evidence>
<proteinExistence type="predicted"/>
<dbReference type="Proteomes" id="UP001175226">
    <property type="component" value="Unassembled WGS sequence"/>
</dbReference>
<dbReference type="AlphaFoldDB" id="A0AA39IYL3"/>
<evidence type="ECO:0000256" key="1">
    <source>
        <dbReference type="SAM" id="MobiDB-lite"/>
    </source>
</evidence>
<feature type="region of interest" description="Disordered" evidence="1">
    <location>
        <begin position="57"/>
        <end position="91"/>
    </location>
</feature>
<accession>A0AA39IYL3</accession>
<keyword evidence="2" id="KW-0472">Membrane</keyword>
<evidence type="ECO:0000313" key="3">
    <source>
        <dbReference type="EMBL" id="KAK0432240.1"/>
    </source>
</evidence>
<feature type="transmembrane region" description="Helical" evidence="2">
    <location>
        <begin position="537"/>
        <end position="557"/>
    </location>
</feature>
<keyword evidence="2" id="KW-1133">Transmembrane helix</keyword>
<organism evidence="3 4">
    <name type="scientific">Armillaria borealis</name>
    <dbReference type="NCBI Taxonomy" id="47425"/>
    <lineage>
        <taxon>Eukaryota</taxon>
        <taxon>Fungi</taxon>
        <taxon>Dikarya</taxon>
        <taxon>Basidiomycota</taxon>
        <taxon>Agaricomycotina</taxon>
        <taxon>Agaricomycetes</taxon>
        <taxon>Agaricomycetidae</taxon>
        <taxon>Agaricales</taxon>
        <taxon>Marasmiineae</taxon>
        <taxon>Physalacriaceae</taxon>
        <taxon>Armillaria</taxon>
    </lineage>
</organism>
<gene>
    <name evidence="3" type="ORF">EV421DRAFT_1849712</name>
</gene>
<comment type="caution">
    <text evidence="3">The sequence shown here is derived from an EMBL/GenBank/DDBJ whole genome shotgun (WGS) entry which is preliminary data.</text>
</comment>